<dbReference type="AlphaFoldDB" id="A2FSI3"/>
<reference evidence="1" key="2">
    <citation type="journal article" date="2007" name="Science">
        <title>Draft genome sequence of the sexually transmitted pathogen Trichomonas vaginalis.</title>
        <authorList>
            <person name="Carlton J.M."/>
            <person name="Hirt R.P."/>
            <person name="Silva J.C."/>
            <person name="Delcher A.L."/>
            <person name="Schatz M."/>
            <person name="Zhao Q."/>
            <person name="Wortman J.R."/>
            <person name="Bidwell S.L."/>
            <person name="Alsmark U.C.M."/>
            <person name="Besteiro S."/>
            <person name="Sicheritz-Ponten T."/>
            <person name="Noel C.J."/>
            <person name="Dacks J.B."/>
            <person name="Foster P.G."/>
            <person name="Simillion C."/>
            <person name="Van de Peer Y."/>
            <person name="Miranda-Saavedra D."/>
            <person name="Barton G.J."/>
            <person name="Westrop G.D."/>
            <person name="Mueller S."/>
            <person name="Dessi D."/>
            <person name="Fiori P.L."/>
            <person name="Ren Q."/>
            <person name="Paulsen I."/>
            <person name="Zhang H."/>
            <person name="Bastida-Corcuera F.D."/>
            <person name="Simoes-Barbosa A."/>
            <person name="Brown M.T."/>
            <person name="Hayes R.D."/>
            <person name="Mukherjee M."/>
            <person name="Okumura C.Y."/>
            <person name="Schneider R."/>
            <person name="Smith A.J."/>
            <person name="Vanacova S."/>
            <person name="Villalvazo M."/>
            <person name="Haas B.J."/>
            <person name="Pertea M."/>
            <person name="Feldblyum T.V."/>
            <person name="Utterback T.R."/>
            <person name="Shu C.L."/>
            <person name="Osoegawa K."/>
            <person name="de Jong P.J."/>
            <person name="Hrdy I."/>
            <person name="Horvathova L."/>
            <person name="Zubacova Z."/>
            <person name="Dolezal P."/>
            <person name="Malik S.B."/>
            <person name="Logsdon J.M. Jr."/>
            <person name="Henze K."/>
            <person name="Gupta A."/>
            <person name="Wang C.C."/>
            <person name="Dunne R.L."/>
            <person name="Upcroft J.A."/>
            <person name="Upcroft P."/>
            <person name="White O."/>
            <person name="Salzberg S.L."/>
            <person name="Tang P."/>
            <person name="Chiu C.-H."/>
            <person name="Lee Y.-S."/>
            <person name="Embley T.M."/>
            <person name="Coombs G.H."/>
            <person name="Mottram J.C."/>
            <person name="Tachezy J."/>
            <person name="Fraser-Liggett C.M."/>
            <person name="Johnson P.J."/>
        </authorList>
    </citation>
    <scope>NUCLEOTIDE SEQUENCE [LARGE SCALE GENOMIC DNA]</scope>
    <source>
        <strain evidence="1">G3</strain>
    </source>
</reference>
<evidence type="ECO:0000313" key="2">
    <source>
        <dbReference type="Proteomes" id="UP000001542"/>
    </source>
</evidence>
<dbReference type="RefSeq" id="XP_001305063.1">
    <property type="nucleotide sequence ID" value="XM_001305062.1"/>
</dbReference>
<proteinExistence type="predicted"/>
<sequence>MSENSNIPERTNPLTPHILVGTYVNCIHTDPSYIGPKEIKQSQTSPLVQFLANKSYEKRDKKKGPVCEPLPLI</sequence>
<protein>
    <submittedName>
        <fullName evidence="1">Uncharacterized protein</fullName>
    </submittedName>
</protein>
<dbReference type="InParanoid" id="A2FSI3"/>
<dbReference type="EMBL" id="DS113987">
    <property type="protein sequence ID" value="EAX92133.1"/>
    <property type="molecule type" value="Genomic_DNA"/>
</dbReference>
<reference evidence="1" key="1">
    <citation type="submission" date="2006-10" db="EMBL/GenBank/DDBJ databases">
        <authorList>
            <person name="Amadeo P."/>
            <person name="Zhao Q."/>
            <person name="Wortman J."/>
            <person name="Fraser-Liggett C."/>
            <person name="Carlton J."/>
        </authorList>
    </citation>
    <scope>NUCLEOTIDE SEQUENCE</scope>
    <source>
        <strain evidence="1">G3</strain>
    </source>
</reference>
<keyword evidence="2" id="KW-1185">Reference proteome</keyword>
<dbReference type="Proteomes" id="UP000001542">
    <property type="component" value="Unassembled WGS sequence"/>
</dbReference>
<dbReference type="VEuPathDB" id="TrichDB:TVAGG3_0315440"/>
<dbReference type="KEGG" id="tva:4749842"/>
<accession>A2FSI3</accession>
<organism evidence="1 2">
    <name type="scientific">Trichomonas vaginalis (strain ATCC PRA-98 / G3)</name>
    <dbReference type="NCBI Taxonomy" id="412133"/>
    <lineage>
        <taxon>Eukaryota</taxon>
        <taxon>Metamonada</taxon>
        <taxon>Parabasalia</taxon>
        <taxon>Trichomonadida</taxon>
        <taxon>Trichomonadidae</taxon>
        <taxon>Trichomonas</taxon>
    </lineage>
</organism>
<gene>
    <name evidence="1" type="ORF">TVAG_419380</name>
</gene>
<name>A2FSI3_TRIV3</name>
<evidence type="ECO:0000313" key="1">
    <source>
        <dbReference type="EMBL" id="EAX92133.1"/>
    </source>
</evidence>
<dbReference type="VEuPathDB" id="TrichDB:TVAG_419380"/>